<reference evidence="2 3" key="1">
    <citation type="submission" date="2019-05" db="EMBL/GenBank/DDBJ databases">
        <title>Mikania micrantha, genome provides insights into the molecular mechanism of rapid growth.</title>
        <authorList>
            <person name="Liu B."/>
        </authorList>
    </citation>
    <scope>NUCLEOTIDE SEQUENCE [LARGE SCALE GENOMIC DNA]</scope>
    <source>
        <strain evidence="2">NLD-2019</strain>
        <tissue evidence="2">Leaf</tissue>
    </source>
</reference>
<feature type="compositionally biased region" description="Polar residues" evidence="1">
    <location>
        <begin position="26"/>
        <end position="41"/>
    </location>
</feature>
<comment type="caution">
    <text evidence="2">The sequence shown here is derived from an EMBL/GenBank/DDBJ whole genome shotgun (WGS) entry which is preliminary data.</text>
</comment>
<feature type="compositionally biased region" description="Basic and acidic residues" evidence="1">
    <location>
        <begin position="61"/>
        <end position="73"/>
    </location>
</feature>
<dbReference type="EMBL" id="SZYD01000017">
    <property type="protein sequence ID" value="KAD3069232.1"/>
    <property type="molecule type" value="Genomic_DNA"/>
</dbReference>
<feature type="region of interest" description="Disordered" evidence="1">
    <location>
        <begin position="1"/>
        <end position="73"/>
    </location>
</feature>
<feature type="compositionally biased region" description="Basic and acidic residues" evidence="1">
    <location>
        <begin position="1"/>
        <end position="14"/>
    </location>
</feature>
<proteinExistence type="predicted"/>
<organism evidence="2 3">
    <name type="scientific">Mikania micrantha</name>
    <name type="common">bitter vine</name>
    <dbReference type="NCBI Taxonomy" id="192012"/>
    <lineage>
        <taxon>Eukaryota</taxon>
        <taxon>Viridiplantae</taxon>
        <taxon>Streptophyta</taxon>
        <taxon>Embryophyta</taxon>
        <taxon>Tracheophyta</taxon>
        <taxon>Spermatophyta</taxon>
        <taxon>Magnoliopsida</taxon>
        <taxon>eudicotyledons</taxon>
        <taxon>Gunneridae</taxon>
        <taxon>Pentapetalae</taxon>
        <taxon>asterids</taxon>
        <taxon>campanulids</taxon>
        <taxon>Asterales</taxon>
        <taxon>Asteraceae</taxon>
        <taxon>Asteroideae</taxon>
        <taxon>Heliantheae alliance</taxon>
        <taxon>Eupatorieae</taxon>
        <taxon>Mikania</taxon>
    </lineage>
</organism>
<dbReference type="Proteomes" id="UP000326396">
    <property type="component" value="Linkage Group LG7"/>
</dbReference>
<protein>
    <submittedName>
        <fullName evidence="2">Uncharacterized protein</fullName>
    </submittedName>
</protein>
<sequence>MGKKSEDRERKESEIPTVATRDLPWNLQSAASGSNSTNSRLGNAILGGDWNDPVPRFGTADSERGTRPVERFL</sequence>
<gene>
    <name evidence="2" type="ORF">E3N88_37112</name>
</gene>
<keyword evidence="3" id="KW-1185">Reference proteome</keyword>
<evidence type="ECO:0000313" key="3">
    <source>
        <dbReference type="Proteomes" id="UP000326396"/>
    </source>
</evidence>
<name>A0A5N6M655_9ASTR</name>
<evidence type="ECO:0000256" key="1">
    <source>
        <dbReference type="SAM" id="MobiDB-lite"/>
    </source>
</evidence>
<dbReference type="AlphaFoldDB" id="A0A5N6M655"/>
<accession>A0A5N6M655</accession>
<evidence type="ECO:0000313" key="2">
    <source>
        <dbReference type="EMBL" id="KAD3069232.1"/>
    </source>
</evidence>